<keyword evidence="7" id="KW-1133">Transmembrane helix</keyword>
<name>A0A0R0CTG2_9GAMM</name>
<dbReference type="EMBL" id="LDJK01000054">
    <property type="protein sequence ID" value="KRG73193.1"/>
    <property type="molecule type" value="Genomic_DNA"/>
</dbReference>
<dbReference type="PATRIC" id="fig|517011.3.peg.2318"/>
<keyword evidence="11" id="KW-1185">Reference proteome</keyword>
<dbReference type="Gene3D" id="1.10.1740.10">
    <property type="match status" value="1"/>
</dbReference>
<dbReference type="Gene3D" id="1.10.10.10">
    <property type="entry name" value="Winged helix-like DNA-binding domain superfamily/Winged helix DNA-binding domain"/>
    <property type="match status" value="1"/>
</dbReference>
<evidence type="ECO:0000256" key="4">
    <source>
        <dbReference type="ARBA" id="ARBA00023125"/>
    </source>
</evidence>
<evidence type="ECO:0000256" key="6">
    <source>
        <dbReference type="RuleBase" id="RU000716"/>
    </source>
</evidence>
<dbReference type="GO" id="GO:0006352">
    <property type="term" value="P:DNA-templated transcription initiation"/>
    <property type="evidence" value="ECO:0007669"/>
    <property type="project" value="InterPro"/>
</dbReference>
<dbReference type="PANTHER" id="PTHR43133:SF25">
    <property type="entry name" value="RNA POLYMERASE SIGMA FACTOR RFAY-RELATED"/>
    <property type="match status" value="1"/>
</dbReference>
<dbReference type="InterPro" id="IPR014284">
    <property type="entry name" value="RNA_pol_sigma-70_dom"/>
</dbReference>
<dbReference type="InterPro" id="IPR013325">
    <property type="entry name" value="RNA_pol_sigma_r2"/>
</dbReference>
<keyword evidence="3 6" id="KW-0731">Sigma factor</keyword>
<keyword evidence="7" id="KW-0472">Membrane</keyword>
<dbReference type="PROSITE" id="PS01063">
    <property type="entry name" value="SIGMA70_ECF"/>
    <property type="match status" value="1"/>
</dbReference>
<dbReference type="Pfam" id="PF04542">
    <property type="entry name" value="Sigma70_r2"/>
    <property type="match status" value="1"/>
</dbReference>
<dbReference type="InterPro" id="IPR013249">
    <property type="entry name" value="RNA_pol_sigma70_r4_t2"/>
</dbReference>
<keyword evidence="2 6" id="KW-0805">Transcription regulation</keyword>
<dbReference type="InterPro" id="IPR039425">
    <property type="entry name" value="RNA_pol_sigma-70-like"/>
</dbReference>
<dbReference type="InterPro" id="IPR000838">
    <property type="entry name" value="RNA_pol_sigma70_ECF_CS"/>
</dbReference>
<evidence type="ECO:0000259" key="9">
    <source>
        <dbReference type="Pfam" id="PF08281"/>
    </source>
</evidence>
<feature type="transmembrane region" description="Helical" evidence="7">
    <location>
        <begin position="306"/>
        <end position="329"/>
    </location>
</feature>
<proteinExistence type="inferred from homology"/>
<protein>
    <recommendedName>
        <fullName evidence="6">RNA polymerase sigma factor</fullName>
    </recommendedName>
</protein>
<feature type="transmembrane region" description="Helical" evidence="7">
    <location>
        <begin position="335"/>
        <end position="353"/>
    </location>
</feature>
<feature type="transmembrane region" description="Helical" evidence="7">
    <location>
        <begin position="381"/>
        <end position="403"/>
    </location>
</feature>
<evidence type="ECO:0000259" key="8">
    <source>
        <dbReference type="Pfam" id="PF04542"/>
    </source>
</evidence>
<reference evidence="10 11" key="1">
    <citation type="submission" date="2015-05" db="EMBL/GenBank/DDBJ databases">
        <title>Genome sequencing and analysis of members of genus Stenotrophomonas.</title>
        <authorList>
            <person name="Patil P.P."/>
            <person name="Midha S."/>
            <person name="Patil P.B."/>
        </authorList>
    </citation>
    <scope>NUCLEOTIDE SEQUENCE [LARGE SCALE GENOMIC DNA]</scope>
    <source>
        <strain evidence="10 11">DSM 21508</strain>
    </source>
</reference>
<feature type="domain" description="RNA polymerase sigma-70 region 2" evidence="8">
    <location>
        <begin position="31"/>
        <end position="96"/>
    </location>
</feature>
<evidence type="ECO:0000256" key="5">
    <source>
        <dbReference type="ARBA" id="ARBA00023163"/>
    </source>
</evidence>
<sequence>MTAVAASIDDTLHRELPAAADGCQHAYGRIVLACQNTVTAIALAITRDRHASEDIAQEAFVRGWQQLRQLRNPSSFMPWLRQITRNLARDWLRSQRGRPLSGEAAELAISMAADPAPGAADRLLRIEEEVAAEDIISSLPEESREVLLLYYREGQRSQHVASLLGLSDAAVRKRLSRARGMVREGLLQRFGEFARSSAPGAAFATTVVSMLMVAAPGTASAAIVALGTGVGVGGSKLGLGGASASAGTALGSLTAAAGQFPVFSDHLSVGAMIGAAVGGTAFSYLGGRYLMSFAESPPERTQIRRFVHLNTFTAMVVCVTVLVLSLLALPVWVDLSALVAGLSLVCWQCLVPLRRIMQPLIDRDAERRGLQGQKNWTYEALYGKHGMIGAGIGALIVVGALLWRNGAL</sequence>
<dbReference type="CDD" id="cd06171">
    <property type="entry name" value="Sigma70_r4"/>
    <property type="match status" value="1"/>
</dbReference>
<dbReference type="AlphaFoldDB" id="A0A0R0CTG2"/>
<dbReference type="PANTHER" id="PTHR43133">
    <property type="entry name" value="RNA POLYMERASE ECF-TYPE SIGMA FACTO"/>
    <property type="match status" value="1"/>
</dbReference>
<evidence type="ECO:0000313" key="10">
    <source>
        <dbReference type="EMBL" id="KRG73193.1"/>
    </source>
</evidence>
<evidence type="ECO:0000313" key="11">
    <source>
        <dbReference type="Proteomes" id="UP000051386"/>
    </source>
</evidence>
<dbReference type="Pfam" id="PF08281">
    <property type="entry name" value="Sigma70_r4_2"/>
    <property type="match status" value="1"/>
</dbReference>
<gene>
    <name evidence="10" type="ORF">ABB28_12085</name>
</gene>
<dbReference type="Proteomes" id="UP000051386">
    <property type="component" value="Unassembled WGS sequence"/>
</dbReference>
<evidence type="ECO:0000256" key="2">
    <source>
        <dbReference type="ARBA" id="ARBA00023015"/>
    </source>
</evidence>
<evidence type="ECO:0000256" key="1">
    <source>
        <dbReference type="ARBA" id="ARBA00010641"/>
    </source>
</evidence>
<feature type="transmembrane region" description="Helical" evidence="7">
    <location>
        <begin position="266"/>
        <end position="285"/>
    </location>
</feature>
<dbReference type="InterPro" id="IPR036388">
    <property type="entry name" value="WH-like_DNA-bd_sf"/>
</dbReference>
<dbReference type="GO" id="GO:0003677">
    <property type="term" value="F:DNA binding"/>
    <property type="evidence" value="ECO:0007669"/>
    <property type="project" value="UniProtKB-KW"/>
</dbReference>
<keyword evidence="5 6" id="KW-0804">Transcription</keyword>
<dbReference type="InterPro" id="IPR013324">
    <property type="entry name" value="RNA_pol_sigma_r3/r4-like"/>
</dbReference>
<dbReference type="RefSeq" id="WP_057508863.1">
    <property type="nucleotide sequence ID" value="NZ_LDJK01000054.1"/>
</dbReference>
<comment type="caution">
    <text evidence="10">The sequence shown here is derived from an EMBL/GenBank/DDBJ whole genome shotgun (WGS) entry which is preliminary data.</text>
</comment>
<evidence type="ECO:0000256" key="3">
    <source>
        <dbReference type="ARBA" id="ARBA00023082"/>
    </source>
</evidence>
<evidence type="ECO:0000256" key="7">
    <source>
        <dbReference type="SAM" id="Phobius"/>
    </source>
</evidence>
<accession>A0A0R0CTG2</accession>
<dbReference type="SUPFAM" id="SSF88946">
    <property type="entry name" value="Sigma2 domain of RNA polymerase sigma factors"/>
    <property type="match status" value="1"/>
</dbReference>
<dbReference type="NCBIfam" id="TIGR02937">
    <property type="entry name" value="sigma70-ECF"/>
    <property type="match status" value="1"/>
</dbReference>
<dbReference type="InterPro" id="IPR007627">
    <property type="entry name" value="RNA_pol_sigma70_r2"/>
</dbReference>
<feature type="transmembrane region" description="Helical" evidence="7">
    <location>
        <begin position="237"/>
        <end position="260"/>
    </location>
</feature>
<organism evidence="10 11">
    <name type="scientific">Stenotrophomonas chelatiphaga</name>
    <dbReference type="NCBI Taxonomy" id="517011"/>
    <lineage>
        <taxon>Bacteria</taxon>
        <taxon>Pseudomonadati</taxon>
        <taxon>Pseudomonadota</taxon>
        <taxon>Gammaproteobacteria</taxon>
        <taxon>Lysobacterales</taxon>
        <taxon>Lysobacteraceae</taxon>
        <taxon>Stenotrophomonas</taxon>
    </lineage>
</organism>
<feature type="domain" description="RNA polymerase sigma factor 70 region 4 type 2" evidence="9">
    <location>
        <begin position="132"/>
        <end position="179"/>
    </location>
</feature>
<dbReference type="SUPFAM" id="SSF88659">
    <property type="entry name" value="Sigma3 and sigma4 domains of RNA polymerase sigma factors"/>
    <property type="match status" value="1"/>
</dbReference>
<keyword evidence="4 6" id="KW-0238">DNA-binding</keyword>
<keyword evidence="7" id="KW-0812">Transmembrane</keyword>
<feature type="transmembrane region" description="Helical" evidence="7">
    <location>
        <begin position="201"/>
        <end position="225"/>
    </location>
</feature>
<dbReference type="GO" id="GO:0016987">
    <property type="term" value="F:sigma factor activity"/>
    <property type="evidence" value="ECO:0007669"/>
    <property type="project" value="UniProtKB-KW"/>
</dbReference>
<comment type="similarity">
    <text evidence="1 6">Belongs to the sigma-70 factor family. ECF subfamily.</text>
</comment>